<dbReference type="InterPro" id="IPR013783">
    <property type="entry name" value="Ig-like_fold"/>
</dbReference>
<feature type="domain" description="MSP" evidence="2">
    <location>
        <begin position="2"/>
        <end position="107"/>
    </location>
</feature>
<evidence type="ECO:0000259" key="2">
    <source>
        <dbReference type="PROSITE" id="PS50202"/>
    </source>
</evidence>
<dbReference type="SUPFAM" id="SSF49354">
    <property type="entry name" value="PapD-like"/>
    <property type="match status" value="1"/>
</dbReference>
<reference evidence="3" key="2">
    <citation type="submission" date="2022-06" db="UniProtKB">
        <authorList>
            <consortium name="EnsemblMetazoa"/>
        </authorList>
    </citation>
    <scope>IDENTIFICATION</scope>
    <source>
        <strain evidence="3">DF5081</strain>
    </source>
</reference>
<dbReference type="EnsemblMetazoa" id="CJA19596.1">
    <property type="protein sequence ID" value="CJA19596.1"/>
    <property type="gene ID" value="WBGene00175167"/>
</dbReference>
<organism evidence="3 4">
    <name type="scientific">Caenorhabditis japonica</name>
    <dbReference type="NCBI Taxonomy" id="281687"/>
    <lineage>
        <taxon>Eukaryota</taxon>
        <taxon>Metazoa</taxon>
        <taxon>Ecdysozoa</taxon>
        <taxon>Nematoda</taxon>
        <taxon>Chromadorea</taxon>
        <taxon>Rhabditida</taxon>
        <taxon>Rhabditina</taxon>
        <taxon>Rhabditomorpha</taxon>
        <taxon>Rhabditoidea</taxon>
        <taxon>Rhabditidae</taxon>
        <taxon>Peloderinae</taxon>
        <taxon>Caenorhabditis</taxon>
    </lineage>
</organism>
<feature type="region of interest" description="Disordered" evidence="1">
    <location>
        <begin position="1"/>
        <end position="26"/>
    </location>
</feature>
<dbReference type="PANTHER" id="PTHR22947">
    <property type="entry name" value="MAJOR SPERM PROTEIN"/>
    <property type="match status" value="1"/>
</dbReference>
<feature type="compositionally biased region" description="Low complexity" evidence="1">
    <location>
        <begin position="14"/>
        <end position="26"/>
    </location>
</feature>
<reference evidence="4" key="1">
    <citation type="submission" date="2010-08" db="EMBL/GenBank/DDBJ databases">
        <authorList>
            <consortium name="Caenorhabditis japonica Sequencing Consortium"/>
            <person name="Wilson R.K."/>
        </authorList>
    </citation>
    <scope>NUCLEOTIDE SEQUENCE [LARGE SCALE GENOMIC DNA]</scope>
    <source>
        <strain evidence="4">DF5081</strain>
    </source>
</reference>
<dbReference type="AlphaFoldDB" id="A0A8R1E4G8"/>
<proteinExistence type="predicted"/>
<evidence type="ECO:0000313" key="4">
    <source>
        <dbReference type="Proteomes" id="UP000005237"/>
    </source>
</evidence>
<name>A0A8R1E4G8_CAEJA</name>
<dbReference type="PROSITE" id="PS50202">
    <property type="entry name" value="MSP"/>
    <property type="match status" value="1"/>
</dbReference>
<dbReference type="InterPro" id="IPR051774">
    <property type="entry name" value="Sperm-specific_class_P"/>
</dbReference>
<evidence type="ECO:0000256" key="1">
    <source>
        <dbReference type="SAM" id="MobiDB-lite"/>
    </source>
</evidence>
<keyword evidence="4" id="KW-1185">Reference proteome</keyword>
<sequence>MFSQSLPKHRMSLTADPPACTAPAAGGTSTHKLVKAGADKLIFKIKSSNNSEYCISPAYGFVDSSGSKQLTNIMDSRRSETAYRVMRQYALRLATIQLCSLGGAIRE</sequence>
<dbReference type="Proteomes" id="UP000005237">
    <property type="component" value="Unassembled WGS sequence"/>
</dbReference>
<dbReference type="InterPro" id="IPR008962">
    <property type="entry name" value="PapD-like_sf"/>
</dbReference>
<evidence type="ECO:0000313" key="3">
    <source>
        <dbReference type="EnsemblMetazoa" id="CJA19596.1"/>
    </source>
</evidence>
<accession>A0A8R1E4G8</accession>
<dbReference type="InterPro" id="IPR000535">
    <property type="entry name" value="MSP_dom"/>
</dbReference>
<dbReference type="Gene3D" id="2.60.40.10">
    <property type="entry name" value="Immunoglobulins"/>
    <property type="match status" value="1"/>
</dbReference>
<protein>
    <submittedName>
        <fullName evidence="3">MSP domain-containing protein</fullName>
    </submittedName>
</protein>
<dbReference type="PANTHER" id="PTHR22947:SF7">
    <property type="entry name" value="MSP DOMAIN-CONTAINING PROTEIN-RELATED"/>
    <property type="match status" value="1"/>
</dbReference>
<dbReference type="Pfam" id="PF00635">
    <property type="entry name" value="Motile_Sperm"/>
    <property type="match status" value="1"/>
</dbReference>